<name>A0A2R4X107_9EURY</name>
<dbReference type="InterPro" id="IPR050415">
    <property type="entry name" value="MRET"/>
</dbReference>
<protein>
    <submittedName>
        <fullName evidence="2">Oxidoreductase</fullName>
    </submittedName>
</protein>
<dbReference type="PROSITE" id="PS51384">
    <property type="entry name" value="FAD_FR"/>
    <property type="match status" value="1"/>
</dbReference>
<reference evidence="2 3" key="1">
    <citation type="submission" date="2018-04" db="EMBL/GenBank/DDBJ databases">
        <title>Halococcoides cellulosivorans gen. nov., sp. nov., an extremely halophilic cellulose-utilizing haloarchaeon from hypersaline lakes.</title>
        <authorList>
            <person name="Sorokin D.Y."/>
            <person name="Toshchakov S.V."/>
            <person name="Samarov N.I."/>
            <person name="Korzhenkov A."/>
            <person name="Kublanov I.V."/>
        </authorList>
    </citation>
    <scope>NUCLEOTIDE SEQUENCE [LARGE SCALE GENOMIC DNA]</scope>
    <source>
        <strain evidence="2 3">HArcel1</strain>
    </source>
</reference>
<evidence type="ECO:0000259" key="1">
    <source>
        <dbReference type="PROSITE" id="PS51384"/>
    </source>
</evidence>
<dbReference type="GeneID" id="36512202"/>
<dbReference type="Pfam" id="PF00970">
    <property type="entry name" value="FAD_binding_6"/>
    <property type="match status" value="1"/>
</dbReference>
<gene>
    <name evidence="2" type="ORF">HARCEL1_06805</name>
</gene>
<dbReference type="PANTHER" id="PTHR47354:SF5">
    <property type="entry name" value="PROTEIN RFBI"/>
    <property type="match status" value="1"/>
</dbReference>
<dbReference type="InterPro" id="IPR017927">
    <property type="entry name" value="FAD-bd_FR_type"/>
</dbReference>
<dbReference type="InterPro" id="IPR017938">
    <property type="entry name" value="Riboflavin_synthase-like_b-brl"/>
</dbReference>
<organism evidence="2 3">
    <name type="scientific">Halococcoides cellulosivorans</name>
    <dbReference type="NCBI Taxonomy" id="1679096"/>
    <lineage>
        <taxon>Archaea</taxon>
        <taxon>Methanobacteriati</taxon>
        <taxon>Methanobacteriota</taxon>
        <taxon>Stenosarchaea group</taxon>
        <taxon>Halobacteria</taxon>
        <taxon>Halobacteriales</taxon>
        <taxon>Haloarculaceae</taxon>
        <taxon>Halococcoides</taxon>
    </lineage>
</organism>
<dbReference type="Proteomes" id="UP000244727">
    <property type="component" value="Chromosome"/>
</dbReference>
<keyword evidence="3" id="KW-1185">Reference proteome</keyword>
<evidence type="ECO:0000313" key="3">
    <source>
        <dbReference type="Proteomes" id="UP000244727"/>
    </source>
</evidence>
<dbReference type="KEGG" id="harc:HARCEL1_06805"/>
<dbReference type="GO" id="GO:0016491">
    <property type="term" value="F:oxidoreductase activity"/>
    <property type="evidence" value="ECO:0007669"/>
    <property type="project" value="InterPro"/>
</dbReference>
<dbReference type="SUPFAM" id="SSF52343">
    <property type="entry name" value="Ferredoxin reductase-like, C-terminal NADP-linked domain"/>
    <property type="match status" value="1"/>
</dbReference>
<dbReference type="EMBL" id="CP028858">
    <property type="protein sequence ID" value="AWB27433.1"/>
    <property type="molecule type" value="Genomic_DNA"/>
</dbReference>
<dbReference type="InterPro" id="IPR039261">
    <property type="entry name" value="FNR_nucleotide-bd"/>
</dbReference>
<dbReference type="RefSeq" id="WP_108381802.1">
    <property type="nucleotide sequence ID" value="NZ_CP028858.1"/>
</dbReference>
<dbReference type="CDD" id="cd00322">
    <property type="entry name" value="FNR_like"/>
    <property type="match status" value="1"/>
</dbReference>
<feature type="domain" description="FAD-binding FR-type" evidence="1">
    <location>
        <begin position="1"/>
        <end position="98"/>
    </location>
</feature>
<dbReference type="AlphaFoldDB" id="A0A2R4X107"/>
<dbReference type="PANTHER" id="PTHR47354">
    <property type="entry name" value="NADH OXIDOREDUCTASE HCR"/>
    <property type="match status" value="1"/>
</dbReference>
<proteinExistence type="predicted"/>
<dbReference type="InterPro" id="IPR008333">
    <property type="entry name" value="Cbr1-like_FAD-bd_dom"/>
</dbReference>
<evidence type="ECO:0000313" key="2">
    <source>
        <dbReference type="EMBL" id="AWB27433.1"/>
    </source>
</evidence>
<dbReference type="Gene3D" id="2.40.30.10">
    <property type="entry name" value="Translation factors"/>
    <property type="match status" value="1"/>
</dbReference>
<accession>A0A2R4X107</accession>
<sequence length="210" mass="21663">MDHESTQISAVESVGPDAVAVTIDTPDGFDAAPGQFVSLSVPESDESRFYTVSSPSVTETFEVTLTIDPDGTLAPLIAERAVGDSIEVAGPFGDAHYDGQARPLVLASGPGVGPAVAIAERAHSEGADPAIVYRDATVIHSDRLDTLADAGVPVVILDADADLRDPVATALDRDPDVVFVYGFAAFIDDVEAAVAAADADPADVRVENFG</sequence>
<dbReference type="SUPFAM" id="SSF63380">
    <property type="entry name" value="Riboflavin synthase domain-like"/>
    <property type="match status" value="1"/>
</dbReference>